<evidence type="ECO:0000313" key="3">
    <source>
        <dbReference type="Proteomes" id="UP000030762"/>
    </source>
</evidence>
<dbReference type="VEuPathDB" id="FungiDB:SDRG_00314"/>
<dbReference type="EMBL" id="JH767132">
    <property type="protein sequence ID" value="EQC42585.1"/>
    <property type="molecule type" value="Genomic_DNA"/>
</dbReference>
<dbReference type="InterPro" id="IPR053772">
    <property type="entry name" value="At1g61320/At1g61330-like"/>
</dbReference>
<dbReference type="SUPFAM" id="SSF52047">
    <property type="entry name" value="RNI-like"/>
    <property type="match status" value="1"/>
</dbReference>
<name>T0R7Z1_SAPDV</name>
<proteinExistence type="predicted"/>
<dbReference type="eggNOG" id="ENOG502S4RR">
    <property type="taxonomic scope" value="Eukaryota"/>
</dbReference>
<dbReference type="InterPro" id="IPR036047">
    <property type="entry name" value="F-box-like_dom_sf"/>
</dbReference>
<feature type="domain" description="F-box" evidence="1">
    <location>
        <begin position="15"/>
        <end position="42"/>
    </location>
</feature>
<keyword evidence="3" id="KW-1185">Reference proteome</keyword>
<organism evidence="2 3">
    <name type="scientific">Saprolegnia diclina (strain VS20)</name>
    <dbReference type="NCBI Taxonomy" id="1156394"/>
    <lineage>
        <taxon>Eukaryota</taxon>
        <taxon>Sar</taxon>
        <taxon>Stramenopiles</taxon>
        <taxon>Oomycota</taxon>
        <taxon>Saprolegniomycetes</taxon>
        <taxon>Saprolegniales</taxon>
        <taxon>Saprolegniaceae</taxon>
        <taxon>Saprolegnia</taxon>
    </lineage>
</organism>
<gene>
    <name evidence="2" type="ORF">SDRG_00314</name>
</gene>
<dbReference type="Proteomes" id="UP000030762">
    <property type="component" value="Unassembled WGS sequence"/>
</dbReference>
<dbReference type="SUPFAM" id="SSF81383">
    <property type="entry name" value="F-box domain"/>
    <property type="match status" value="1"/>
</dbReference>
<dbReference type="GeneID" id="19941041"/>
<dbReference type="RefSeq" id="XP_008604008.1">
    <property type="nucleotide sequence ID" value="XM_008605786.1"/>
</dbReference>
<dbReference type="PANTHER" id="PTHR34145">
    <property type="entry name" value="OS02G0105600 PROTEIN"/>
    <property type="match status" value="1"/>
</dbReference>
<dbReference type="Gene3D" id="1.20.1280.50">
    <property type="match status" value="1"/>
</dbReference>
<dbReference type="OMA" id="CDQLMRN"/>
<dbReference type="InterPro" id="IPR001810">
    <property type="entry name" value="F-box_dom"/>
</dbReference>
<dbReference type="PANTHER" id="PTHR34145:SF28">
    <property type="entry name" value="F-BOX DOMAIN-CONTAINING PROTEIN"/>
    <property type="match status" value="1"/>
</dbReference>
<sequence>MAEEHVLCWHDIEALRRHVLSFLSPRDILRASSTSRGFRGAAQHVDAISLVQATPINTRLAHVARFFRGAKQLRVTQCYLPTDSLHALATFAYLRDITLSDVAFLQDGHIASITRSASQLTSLTVVSCHLLAHVHILASRALTHVRFERNMNLKQLEIRGDNVAVTHLTVTTSATFQHADALVHALPSLTHASFAECGMLSSFVLASEHPSLQNLDLGRCHVLLVVDVHAPHLQRLDVDGSMQLTHLAVRSSCLRRLDACMMLHLQSVTLDCPSLVKLNLTGASRLVAHGLQLQCPQLKRLLVHSTSAIHAEDFVHR</sequence>
<accession>T0R7Z1</accession>
<dbReference type="Pfam" id="PF00646">
    <property type="entry name" value="F-box"/>
    <property type="match status" value="1"/>
</dbReference>
<dbReference type="STRING" id="1156394.T0R7Z1"/>
<evidence type="ECO:0000259" key="1">
    <source>
        <dbReference type="Pfam" id="PF00646"/>
    </source>
</evidence>
<dbReference type="Gene3D" id="3.80.10.10">
    <property type="entry name" value="Ribonuclease Inhibitor"/>
    <property type="match status" value="1"/>
</dbReference>
<evidence type="ECO:0000313" key="2">
    <source>
        <dbReference type="EMBL" id="EQC42585.1"/>
    </source>
</evidence>
<reference evidence="2 3" key="1">
    <citation type="submission" date="2012-04" db="EMBL/GenBank/DDBJ databases">
        <title>The Genome Sequence of Saprolegnia declina VS20.</title>
        <authorList>
            <consortium name="The Broad Institute Genome Sequencing Platform"/>
            <person name="Russ C."/>
            <person name="Nusbaum C."/>
            <person name="Tyler B."/>
            <person name="van West P."/>
            <person name="Dieguez-Uribeondo J."/>
            <person name="de Bruijn I."/>
            <person name="Tripathy S."/>
            <person name="Jiang R."/>
            <person name="Young S.K."/>
            <person name="Zeng Q."/>
            <person name="Gargeya S."/>
            <person name="Fitzgerald M."/>
            <person name="Haas B."/>
            <person name="Abouelleil A."/>
            <person name="Alvarado L."/>
            <person name="Arachchi H.M."/>
            <person name="Berlin A."/>
            <person name="Chapman S.B."/>
            <person name="Goldberg J."/>
            <person name="Griggs A."/>
            <person name="Gujja S."/>
            <person name="Hansen M."/>
            <person name="Howarth C."/>
            <person name="Imamovic A."/>
            <person name="Larimer J."/>
            <person name="McCowen C."/>
            <person name="Montmayeur A."/>
            <person name="Murphy C."/>
            <person name="Neiman D."/>
            <person name="Pearson M."/>
            <person name="Priest M."/>
            <person name="Roberts A."/>
            <person name="Saif S."/>
            <person name="Shea T."/>
            <person name="Sisk P."/>
            <person name="Sykes S."/>
            <person name="Wortman J."/>
            <person name="Nusbaum C."/>
            <person name="Birren B."/>
        </authorList>
    </citation>
    <scope>NUCLEOTIDE SEQUENCE [LARGE SCALE GENOMIC DNA]</scope>
    <source>
        <strain evidence="2 3">VS20</strain>
    </source>
</reference>
<dbReference type="InterPro" id="IPR032675">
    <property type="entry name" value="LRR_dom_sf"/>
</dbReference>
<dbReference type="InParanoid" id="T0R7Z1"/>
<dbReference type="OrthoDB" id="66029at2759"/>
<protein>
    <recommendedName>
        <fullName evidence="1">F-box domain-containing protein</fullName>
    </recommendedName>
</protein>
<dbReference type="AlphaFoldDB" id="T0R7Z1"/>